<reference evidence="5" key="2">
    <citation type="submission" date="2020-09" db="EMBL/GenBank/DDBJ databases">
        <authorList>
            <person name="Sun Q."/>
            <person name="Zhou Y."/>
        </authorList>
    </citation>
    <scope>NUCLEOTIDE SEQUENCE</scope>
    <source>
        <strain evidence="5">CGMCC 1.15448</strain>
    </source>
</reference>
<proteinExistence type="predicted"/>
<protein>
    <recommendedName>
        <fullName evidence="4">Organic solvent tolerance-like N-terminal domain-containing protein</fullName>
    </recommendedName>
</protein>
<feature type="region of interest" description="Disordered" evidence="2">
    <location>
        <begin position="416"/>
        <end position="474"/>
    </location>
</feature>
<dbReference type="PANTHER" id="PTHR36504">
    <property type="entry name" value="LIPOPOLYSACCHARIDE EXPORT SYSTEM PROTEIN LPTA"/>
    <property type="match status" value="1"/>
</dbReference>
<dbReference type="GO" id="GO:0017089">
    <property type="term" value="F:glycolipid transfer activity"/>
    <property type="evidence" value="ECO:0007669"/>
    <property type="project" value="TreeGrafter"/>
</dbReference>
<gene>
    <name evidence="5" type="ORF">GCM10011511_19660</name>
</gene>
<dbReference type="Proteomes" id="UP000607559">
    <property type="component" value="Unassembled WGS sequence"/>
</dbReference>
<dbReference type="PANTHER" id="PTHR36504:SF1">
    <property type="entry name" value="LIPOPOLYSACCHARIDE EXPORT SYSTEM PROTEIN LPTA"/>
    <property type="match status" value="1"/>
</dbReference>
<dbReference type="EMBL" id="BMJC01000002">
    <property type="protein sequence ID" value="GGA96439.1"/>
    <property type="molecule type" value="Genomic_DNA"/>
</dbReference>
<feature type="chain" id="PRO_5035298462" description="Organic solvent tolerance-like N-terminal domain-containing protein" evidence="3">
    <location>
        <begin position="23"/>
        <end position="862"/>
    </location>
</feature>
<dbReference type="RefSeq" id="WP_188931040.1">
    <property type="nucleotide sequence ID" value="NZ_BMJC01000002.1"/>
</dbReference>
<evidence type="ECO:0000259" key="4">
    <source>
        <dbReference type="Pfam" id="PF13100"/>
    </source>
</evidence>
<dbReference type="InterPro" id="IPR052037">
    <property type="entry name" value="LPS_export_LptA"/>
</dbReference>
<sequence>MKPGIVVAALLGCFLLSTGARAQMGKVEFRSPANDSVKVVDILNSDQYRYAQYDSNSITTLVGHVAIRQEKTIIYCDSLNMFPAKNYIECFNNVHINDNDSVNIYSDHMVYYVADKMVNFDKNVKLTDGKGILTTNWLTYDLRQHVGTYNNGGKIVNKESVLTSDDGVYYEDTKDIHFHNHVLLRDPQYDLTADSLLYNTQTQVSTFITETFIQFKDSSKRTVRTRDGYYDLANKKAQFGKRPIMTEGSQKLTGDSVRMDDSTGLATAVGNAIYTDTTQGVKLLANYMINDKKKNTFLATQRPLMILKQEKGDSLYVTADTLMSLRLVDFEAQQKRLAHDDSLHRIYVDSLEKVQADSVHKAALEKAIRDSIAAAHAPAGDTTVNQQVKDLSDSLQGAQSDSMKLALDSLHRIQAADTTGGKNAGRADTTGKKHPGLTDTTGSGRTRGGADSVKAARPPTEKELRRQQRAKEKAARQAIKDSIAEVKEQIHERADSVKARQKAIKDSLTIRQQDIADSIAEVKSKERARKRFVADSIRQAVVNDSLKVVAHTDSVRHANLIDSLVRVGLVDSANAIRRQDSIKLAARTRRPPPKDTVEAPLPGHEADSIGRIATKDTTLRFVIGFHHVRIFSDSLQAVADSLYYSSKDSIFRLFYNPIAWGSGNYQITGDTMYVYTKNKKAQRLYVFENALAINRVGKQFYNQLKGTTINAFFKGGEVDYLRAKGNSESIYYVTDDKKAYTGVNKAHADIIDMIFAQKFDSVGKPNGKELNRVVLRNDAAGTMYPFKHVNFDDMILRGFKWYEDRRPKSKKELYEEVKRKQEEDFDDTLTPTAAPAPAPPSVPPVAAPPAKSQVKPSTLRNF</sequence>
<evidence type="ECO:0000256" key="3">
    <source>
        <dbReference type="SAM" id="SignalP"/>
    </source>
</evidence>
<evidence type="ECO:0000256" key="2">
    <source>
        <dbReference type="SAM" id="MobiDB-lite"/>
    </source>
</evidence>
<dbReference type="GO" id="GO:0009279">
    <property type="term" value="C:cell outer membrane"/>
    <property type="evidence" value="ECO:0007669"/>
    <property type="project" value="TreeGrafter"/>
</dbReference>
<keyword evidence="6" id="KW-1185">Reference proteome</keyword>
<evidence type="ECO:0000313" key="6">
    <source>
        <dbReference type="Proteomes" id="UP000607559"/>
    </source>
</evidence>
<dbReference type="Gene3D" id="2.60.450.10">
    <property type="entry name" value="Lipopolysaccharide (LPS) transport protein A like domain"/>
    <property type="match status" value="2"/>
</dbReference>
<feature type="region of interest" description="Disordered" evidence="2">
    <location>
        <begin position="817"/>
        <end position="862"/>
    </location>
</feature>
<comment type="caution">
    <text evidence="5">The sequence shown here is derived from an EMBL/GenBank/DDBJ whole genome shotgun (WGS) entry which is preliminary data.</text>
</comment>
<accession>A0A8J2UCP8</accession>
<feature type="compositionally biased region" description="Low complexity" evidence="2">
    <location>
        <begin position="438"/>
        <end position="452"/>
    </location>
</feature>
<evidence type="ECO:0000313" key="5">
    <source>
        <dbReference type="EMBL" id="GGA96439.1"/>
    </source>
</evidence>
<dbReference type="GO" id="GO:0030288">
    <property type="term" value="C:outer membrane-bounded periplasmic space"/>
    <property type="evidence" value="ECO:0007669"/>
    <property type="project" value="TreeGrafter"/>
</dbReference>
<keyword evidence="1 3" id="KW-0732">Signal</keyword>
<organism evidence="5 6">
    <name type="scientific">Puia dinghuensis</name>
    <dbReference type="NCBI Taxonomy" id="1792502"/>
    <lineage>
        <taxon>Bacteria</taxon>
        <taxon>Pseudomonadati</taxon>
        <taxon>Bacteroidota</taxon>
        <taxon>Chitinophagia</taxon>
        <taxon>Chitinophagales</taxon>
        <taxon>Chitinophagaceae</taxon>
        <taxon>Puia</taxon>
    </lineage>
</organism>
<feature type="domain" description="Organic solvent tolerance-like N-terminal" evidence="4">
    <location>
        <begin position="40"/>
        <end position="194"/>
    </location>
</feature>
<reference evidence="5" key="1">
    <citation type="journal article" date="2014" name="Int. J. Syst. Evol. Microbiol.">
        <title>Complete genome sequence of Corynebacterium casei LMG S-19264T (=DSM 44701T), isolated from a smear-ripened cheese.</title>
        <authorList>
            <consortium name="US DOE Joint Genome Institute (JGI-PGF)"/>
            <person name="Walter F."/>
            <person name="Albersmeier A."/>
            <person name="Kalinowski J."/>
            <person name="Ruckert C."/>
        </authorList>
    </citation>
    <scope>NUCLEOTIDE SEQUENCE</scope>
    <source>
        <strain evidence="5">CGMCC 1.15448</strain>
    </source>
</reference>
<feature type="compositionally biased region" description="Pro residues" evidence="2">
    <location>
        <begin position="834"/>
        <end position="847"/>
    </location>
</feature>
<dbReference type="InterPro" id="IPR005653">
    <property type="entry name" value="OstA-like_N"/>
</dbReference>
<dbReference type="Pfam" id="PF13100">
    <property type="entry name" value="OstA_2"/>
    <property type="match status" value="1"/>
</dbReference>
<dbReference type="AlphaFoldDB" id="A0A8J2UCP8"/>
<evidence type="ECO:0000256" key="1">
    <source>
        <dbReference type="ARBA" id="ARBA00022729"/>
    </source>
</evidence>
<feature type="signal peptide" evidence="3">
    <location>
        <begin position="1"/>
        <end position="22"/>
    </location>
</feature>
<name>A0A8J2UCP8_9BACT</name>
<feature type="compositionally biased region" description="Basic and acidic residues" evidence="2">
    <location>
        <begin position="459"/>
        <end position="474"/>
    </location>
</feature>
<dbReference type="GO" id="GO:0015920">
    <property type="term" value="P:lipopolysaccharide transport"/>
    <property type="evidence" value="ECO:0007669"/>
    <property type="project" value="TreeGrafter"/>
</dbReference>